<proteinExistence type="predicted"/>
<name>A0A382FH78_9ZZZZ</name>
<dbReference type="AlphaFoldDB" id="A0A382FH78"/>
<evidence type="ECO:0000313" key="2">
    <source>
        <dbReference type="EMBL" id="SVB61563.1"/>
    </source>
</evidence>
<feature type="non-terminal residue" evidence="2">
    <location>
        <position position="25"/>
    </location>
</feature>
<feature type="compositionally biased region" description="Pro residues" evidence="1">
    <location>
        <begin position="16"/>
        <end position="25"/>
    </location>
</feature>
<dbReference type="EMBL" id="UINC01049595">
    <property type="protein sequence ID" value="SVB61563.1"/>
    <property type="molecule type" value="Genomic_DNA"/>
</dbReference>
<protein>
    <submittedName>
        <fullName evidence="2">Uncharacterized protein</fullName>
    </submittedName>
</protein>
<sequence>MVQPIGHFQGEYFAPPASPPEPNCG</sequence>
<gene>
    <name evidence="2" type="ORF">METZ01_LOCUS214417</name>
</gene>
<organism evidence="2">
    <name type="scientific">marine metagenome</name>
    <dbReference type="NCBI Taxonomy" id="408172"/>
    <lineage>
        <taxon>unclassified sequences</taxon>
        <taxon>metagenomes</taxon>
        <taxon>ecological metagenomes</taxon>
    </lineage>
</organism>
<accession>A0A382FH78</accession>
<evidence type="ECO:0000256" key="1">
    <source>
        <dbReference type="SAM" id="MobiDB-lite"/>
    </source>
</evidence>
<feature type="region of interest" description="Disordered" evidence="1">
    <location>
        <begin position="1"/>
        <end position="25"/>
    </location>
</feature>
<reference evidence="2" key="1">
    <citation type="submission" date="2018-05" db="EMBL/GenBank/DDBJ databases">
        <authorList>
            <person name="Lanie J.A."/>
            <person name="Ng W.-L."/>
            <person name="Kazmierczak K.M."/>
            <person name="Andrzejewski T.M."/>
            <person name="Davidsen T.M."/>
            <person name="Wayne K.J."/>
            <person name="Tettelin H."/>
            <person name="Glass J.I."/>
            <person name="Rusch D."/>
            <person name="Podicherti R."/>
            <person name="Tsui H.-C.T."/>
            <person name="Winkler M.E."/>
        </authorList>
    </citation>
    <scope>NUCLEOTIDE SEQUENCE</scope>
</reference>